<keyword evidence="3" id="KW-0238">DNA-binding</keyword>
<dbReference type="GO" id="GO:0003677">
    <property type="term" value="F:DNA binding"/>
    <property type="evidence" value="ECO:0007669"/>
    <property type="project" value="UniProtKB-KW"/>
</dbReference>
<organism evidence="6 7">
    <name type="scientific">Variovorax paradoxus</name>
    <dbReference type="NCBI Taxonomy" id="34073"/>
    <lineage>
        <taxon>Bacteria</taxon>
        <taxon>Pseudomonadati</taxon>
        <taxon>Pseudomonadota</taxon>
        <taxon>Betaproteobacteria</taxon>
        <taxon>Burkholderiales</taxon>
        <taxon>Comamonadaceae</taxon>
        <taxon>Variovorax</taxon>
    </lineage>
</organism>
<evidence type="ECO:0000313" key="6">
    <source>
        <dbReference type="EMBL" id="PZQ65730.1"/>
    </source>
</evidence>
<dbReference type="AlphaFoldDB" id="A0A2W5RR42"/>
<evidence type="ECO:0000256" key="2">
    <source>
        <dbReference type="ARBA" id="ARBA00023015"/>
    </source>
</evidence>
<sequence length="318" mass="35062">MHISRVDLNLLVVLDTIYTEGGITKAAEKLHLTQPAISHALGRLRDLFNDPLFERQGHKMVPTALTKRMIDPLRGSLQSLGALLNDTQSFEPASTKKRFVIGLRDFMESTVMPPLMRTLAREAPEVEIASVRANRRSLEGELAAGTLDLAVDVLLPLSDAVKFTRISVDGVAVVARRDHPAIRGSIDLDTYLAQRHILVTTRRQGPGFEDIELRRLGVQRQIALRCQYYFAACRTVSQTDLVLTMPESYAHMANQQFGNQVLPMPAAALGDAELLRALSAAAPASSFSFRSSRPRMRRALARAGAAPRLRVCASDSRL</sequence>
<dbReference type="InterPro" id="IPR036390">
    <property type="entry name" value="WH_DNA-bd_sf"/>
</dbReference>
<dbReference type="EMBL" id="QFPP01000486">
    <property type="protein sequence ID" value="PZQ65730.1"/>
    <property type="molecule type" value="Genomic_DNA"/>
</dbReference>
<keyword evidence="2" id="KW-0805">Transcription regulation</keyword>
<dbReference type="GO" id="GO:0003700">
    <property type="term" value="F:DNA-binding transcription factor activity"/>
    <property type="evidence" value="ECO:0007669"/>
    <property type="project" value="InterPro"/>
</dbReference>
<dbReference type="PROSITE" id="PS50931">
    <property type="entry name" value="HTH_LYSR"/>
    <property type="match status" value="1"/>
</dbReference>
<evidence type="ECO:0000256" key="1">
    <source>
        <dbReference type="ARBA" id="ARBA00009437"/>
    </source>
</evidence>
<dbReference type="SUPFAM" id="SSF46785">
    <property type="entry name" value="Winged helix' DNA-binding domain"/>
    <property type="match status" value="1"/>
</dbReference>
<evidence type="ECO:0000313" key="7">
    <source>
        <dbReference type="Proteomes" id="UP000249135"/>
    </source>
</evidence>
<dbReference type="InterPro" id="IPR037402">
    <property type="entry name" value="YidZ_PBP2"/>
</dbReference>
<dbReference type="PANTHER" id="PTHR30118">
    <property type="entry name" value="HTH-TYPE TRANSCRIPTIONAL REGULATOR LEUO-RELATED"/>
    <property type="match status" value="1"/>
</dbReference>
<dbReference type="Pfam" id="PF00126">
    <property type="entry name" value="HTH_1"/>
    <property type="match status" value="1"/>
</dbReference>
<dbReference type="InterPro" id="IPR036388">
    <property type="entry name" value="WH-like_DNA-bd_sf"/>
</dbReference>
<dbReference type="PANTHER" id="PTHR30118:SF15">
    <property type="entry name" value="TRANSCRIPTIONAL REGULATORY PROTEIN"/>
    <property type="match status" value="1"/>
</dbReference>
<dbReference type="InterPro" id="IPR050389">
    <property type="entry name" value="LysR-type_TF"/>
</dbReference>
<evidence type="ECO:0000259" key="5">
    <source>
        <dbReference type="PROSITE" id="PS50931"/>
    </source>
</evidence>
<evidence type="ECO:0000256" key="4">
    <source>
        <dbReference type="ARBA" id="ARBA00023163"/>
    </source>
</evidence>
<dbReference type="Gene3D" id="3.40.190.10">
    <property type="entry name" value="Periplasmic binding protein-like II"/>
    <property type="match status" value="2"/>
</dbReference>
<gene>
    <name evidence="6" type="ORF">DI563_25325</name>
</gene>
<dbReference type="InterPro" id="IPR000847">
    <property type="entry name" value="LysR_HTH_N"/>
</dbReference>
<dbReference type="Pfam" id="PF03466">
    <property type="entry name" value="LysR_substrate"/>
    <property type="match status" value="1"/>
</dbReference>
<dbReference type="Proteomes" id="UP000249135">
    <property type="component" value="Unassembled WGS sequence"/>
</dbReference>
<dbReference type="PRINTS" id="PR00039">
    <property type="entry name" value="HTHLYSR"/>
</dbReference>
<comment type="caution">
    <text evidence="6">The sequence shown here is derived from an EMBL/GenBank/DDBJ whole genome shotgun (WGS) entry which is preliminary data.</text>
</comment>
<dbReference type="SUPFAM" id="SSF53850">
    <property type="entry name" value="Periplasmic binding protein-like II"/>
    <property type="match status" value="1"/>
</dbReference>
<reference evidence="6 7" key="1">
    <citation type="submission" date="2017-08" db="EMBL/GenBank/DDBJ databases">
        <title>Infants hospitalized years apart are colonized by the same room-sourced microbial strains.</title>
        <authorList>
            <person name="Brooks B."/>
            <person name="Olm M.R."/>
            <person name="Firek B.A."/>
            <person name="Baker R."/>
            <person name="Thomas B.C."/>
            <person name="Morowitz M.J."/>
            <person name="Banfield J.F."/>
        </authorList>
    </citation>
    <scope>NUCLEOTIDE SEQUENCE [LARGE SCALE GENOMIC DNA]</scope>
    <source>
        <strain evidence="6">S2_005_003_R2_41</strain>
    </source>
</reference>
<feature type="domain" description="HTH lysR-type" evidence="5">
    <location>
        <begin position="6"/>
        <end position="63"/>
    </location>
</feature>
<keyword evidence="4" id="KW-0804">Transcription</keyword>
<comment type="similarity">
    <text evidence="1">Belongs to the LysR transcriptional regulatory family.</text>
</comment>
<evidence type="ECO:0000256" key="3">
    <source>
        <dbReference type="ARBA" id="ARBA00023125"/>
    </source>
</evidence>
<accession>A0A2W5RR42</accession>
<name>A0A2W5RR42_VARPD</name>
<dbReference type="Gene3D" id="1.10.10.10">
    <property type="entry name" value="Winged helix-like DNA-binding domain superfamily/Winged helix DNA-binding domain"/>
    <property type="match status" value="1"/>
</dbReference>
<proteinExistence type="inferred from homology"/>
<dbReference type="CDD" id="cd08417">
    <property type="entry name" value="PBP2_Nitroaromatics_like"/>
    <property type="match status" value="1"/>
</dbReference>
<dbReference type="InterPro" id="IPR005119">
    <property type="entry name" value="LysR_subst-bd"/>
</dbReference>
<protein>
    <submittedName>
        <fullName evidence="6">LysR family transcriptional regulator</fullName>
    </submittedName>
</protein>